<evidence type="ECO:0000256" key="2">
    <source>
        <dbReference type="ARBA" id="ARBA00007802"/>
    </source>
</evidence>
<evidence type="ECO:0000256" key="6">
    <source>
        <dbReference type="SAM" id="MobiDB-lite"/>
    </source>
</evidence>
<feature type="transmembrane region" description="Helical" evidence="7">
    <location>
        <begin position="271"/>
        <end position="290"/>
    </location>
</feature>
<evidence type="ECO:0000313" key="9">
    <source>
        <dbReference type="Proteomes" id="UP000316545"/>
    </source>
</evidence>
<dbReference type="GO" id="GO:0016020">
    <property type="term" value="C:membrane"/>
    <property type="evidence" value="ECO:0007669"/>
    <property type="project" value="UniProtKB-SubCell"/>
</dbReference>
<feature type="region of interest" description="Disordered" evidence="6">
    <location>
        <begin position="312"/>
        <end position="383"/>
    </location>
</feature>
<reference evidence="8 9" key="1">
    <citation type="submission" date="2019-06" db="EMBL/GenBank/DDBJ databases">
        <title>Genomic Encyclopedia of Type Strains, Phase IV (KMG-V): Genome sequencing to study the core and pangenomes of soil and plant-associated prokaryotes.</title>
        <authorList>
            <person name="Whitman W."/>
        </authorList>
    </citation>
    <scope>NUCLEOTIDE SEQUENCE [LARGE SCALE GENOMIC DNA]</scope>
    <source>
        <strain evidence="8 9">BR 11865</strain>
    </source>
</reference>
<dbReference type="GO" id="GO:0030255">
    <property type="term" value="P:protein secretion by the type IV secretion system"/>
    <property type="evidence" value="ECO:0007669"/>
    <property type="project" value="InterPro"/>
</dbReference>
<keyword evidence="5 7" id="KW-0472">Membrane</keyword>
<keyword evidence="9" id="KW-1185">Reference proteome</keyword>
<feature type="compositionally biased region" description="Basic and acidic residues" evidence="6">
    <location>
        <begin position="359"/>
        <end position="368"/>
    </location>
</feature>
<organism evidence="8 9">
    <name type="scientific">Nitrospirillum amazonense</name>
    <dbReference type="NCBI Taxonomy" id="28077"/>
    <lineage>
        <taxon>Bacteria</taxon>
        <taxon>Pseudomonadati</taxon>
        <taxon>Pseudomonadota</taxon>
        <taxon>Alphaproteobacteria</taxon>
        <taxon>Rhodospirillales</taxon>
        <taxon>Azospirillaceae</taxon>
        <taxon>Nitrospirillum</taxon>
    </lineage>
</organism>
<proteinExistence type="inferred from homology"/>
<feature type="transmembrane region" description="Helical" evidence="7">
    <location>
        <begin position="241"/>
        <end position="259"/>
    </location>
</feature>
<dbReference type="RefSeq" id="WP_145615385.1">
    <property type="nucleotide sequence ID" value="NZ_VITO01000002.1"/>
</dbReference>
<keyword evidence="4 7" id="KW-1133">Transmembrane helix</keyword>
<dbReference type="EMBL" id="VITO01000002">
    <property type="protein sequence ID" value="TWB30514.1"/>
    <property type="molecule type" value="Genomic_DNA"/>
</dbReference>
<protein>
    <submittedName>
        <fullName evidence="8">Type IV secretion system protein TrbL</fullName>
    </submittedName>
</protein>
<dbReference type="InterPro" id="IPR007688">
    <property type="entry name" value="Conjugal_tfr_TrbL/VirB6"/>
</dbReference>
<dbReference type="NCBIfam" id="TIGR02783">
    <property type="entry name" value="TrbL_P"/>
    <property type="match status" value="1"/>
</dbReference>
<dbReference type="Proteomes" id="UP000316545">
    <property type="component" value="Unassembled WGS sequence"/>
</dbReference>
<dbReference type="InterPro" id="IPR014150">
    <property type="entry name" value="Conjugal_tfr_TrbL"/>
</dbReference>
<feature type="compositionally biased region" description="Pro residues" evidence="6">
    <location>
        <begin position="324"/>
        <end position="338"/>
    </location>
</feature>
<feature type="transmembrane region" description="Helical" evidence="7">
    <location>
        <begin position="64"/>
        <end position="81"/>
    </location>
</feature>
<evidence type="ECO:0000256" key="3">
    <source>
        <dbReference type="ARBA" id="ARBA00022692"/>
    </source>
</evidence>
<comment type="caution">
    <text evidence="8">The sequence shown here is derived from an EMBL/GenBank/DDBJ whole genome shotgun (WGS) entry which is preliminary data.</text>
</comment>
<dbReference type="Pfam" id="PF04610">
    <property type="entry name" value="TrbL"/>
    <property type="match status" value="1"/>
</dbReference>
<comment type="subcellular location">
    <subcellularLocation>
        <location evidence="1">Membrane</location>
        <topology evidence="1">Multi-pass membrane protein</topology>
    </subcellularLocation>
</comment>
<evidence type="ECO:0000256" key="1">
    <source>
        <dbReference type="ARBA" id="ARBA00004141"/>
    </source>
</evidence>
<sequence>MANDVSVIDHFLDVYGQTIDSGFGLIAGDVGYLVTVLIGIDGTLAGLAWALGEEEVPQVLAKKVLSVGFFALLLNNWKFLAKTIFDGFAALGLKASGATLSYQDFLHPGRLAHAGVEGTQVLLNQFQRLSGFPKVFSNLSEVLLLTVAILVTLLAFFVLAILLFLAVIEFKLTTLKGFILVPFALWKGTAFIAEPVLGQVVTSGVRILVFAVITGIGTRLYTEILPTDPAQELSLQDTMTILLAAMTVAGLAFAANRLAGGLTSGAPQLGLGAAAAPVAMVAGTVALAAGGAGMTARAASANADAGAAGGGLGRGMGAASPGSPASPPPPSPAPPTPSSPASGTPAWAERLRQQAVVRATDHLSRDEGGGGSAMRPQLKGDGS</sequence>
<dbReference type="AlphaFoldDB" id="A0A560G9P1"/>
<feature type="transmembrane region" description="Helical" evidence="7">
    <location>
        <begin position="142"/>
        <end position="166"/>
    </location>
</feature>
<keyword evidence="3 7" id="KW-0812">Transmembrane</keyword>
<feature type="transmembrane region" description="Helical" evidence="7">
    <location>
        <begin position="178"/>
        <end position="197"/>
    </location>
</feature>
<name>A0A560G9P1_9PROT</name>
<evidence type="ECO:0000313" key="8">
    <source>
        <dbReference type="EMBL" id="TWB30514.1"/>
    </source>
</evidence>
<feature type="transmembrane region" description="Helical" evidence="7">
    <location>
        <begin position="203"/>
        <end position="221"/>
    </location>
</feature>
<evidence type="ECO:0000256" key="4">
    <source>
        <dbReference type="ARBA" id="ARBA00022989"/>
    </source>
</evidence>
<feature type="transmembrane region" description="Helical" evidence="7">
    <location>
        <begin position="30"/>
        <end position="52"/>
    </location>
</feature>
<gene>
    <name evidence="8" type="ORF">FBZ88_10279</name>
</gene>
<evidence type="ECO:0000256" key="5">
    <source>
        <dbReference type="ARBA" id="ARBA00023136"/>
    </source>
</evidence>
<comment type="similarity">
    <text evidence="2">Belongs to the TrbL/VirB6 family.</text>
</comment>
<evidence type="ECO:0000256" key="7">
    <source>
        <dbReference type="SAM" id="Phobius"/>
    </source>
</evidence>
<accession>A0A560G9P1</accession>